<dbReference type="Proteomes" id="UP000289184">
    <property type="component" value="Unassembled WGS sequence"/>
</dbReference>
<dbReference type="EMBL" id="UFQB01000016">
    <property type="protein sequence ID" value="SSW68595.1"/>
    <property type="molecule type" value="Genomic_DNA"/>
</dbReference>
<proteinExistence type="predicted"/>
<accession>A0A446CLG1</accession>
<protein>
    <recommendedName>
        <fullName evidence="3">DUF1127 domain-containing protein</fullName>
    </recommendedName>
</protein>
<organism evidence="1 2">
    <name type="scientific">Achromobacter agilis</name>
    <dbReference type="NCBI Taxonomy" id="1353888"/>
    <lineage>
        <taxon>Bacteria</taxon>
        <taxon>Pseudomonadati</taxon>
        <taxon>Pseudomonadota</taxon>
        <taxon>Betaproteobacteria</taxon>
        <taxon>Burkholderiales</taxon>
        <taxon>Alcaligenaceae</taxon>
        <taxon>Achromobacter</taxon>
    </lineage>
</organism>
<dbReference type="AlphaFoldDB" id="A0A446CLG1"/>
<keyword evidence="2" id="KW-1185">Reference proteome</keyword>
<evidence type="ECO:0000313" key="1">
    <source>
        <dbReference type="EMBL" id="SSW68595.1"/>
    </source>
</evidence>
<name>A0A446CLG1_9BURK</name>
<evidence type="ECO:0008006" key="3">
    <source>
        <dbReference type="Google" id="ProtNLM"/>
    </source>
</evidence>
<dbReference type="RefSeq" id="WP_244240391.1">
    <property type="nucleotide sequence ID" value="NZ_UFQB01000016.1"/>
</dbReference>
<reference evidence="1 2" key="1">
    <citation type="submission" date="2018-07" db="EMBL/GenBank/DDBJ databases">
        <authorList>
            <person name="Peeters C."/>
        </authorList>
    </citation>
    <scope>NUCLEOTIDE SEQUENCE [LARGE SCALE GENOMIC DNA]</scope>
    <source>
        <strain evidence="1 2">LMG 3411</strain>
    </source>
</reference>
<gene>
    <name evidence="1" type="ORF">AGI3411_03787</name>
</gene>
<evidence type="ECO:0000313" key="2">
    <source>
        <dbReference type="Proteomes" id="UP000289184"/>
    </source>
</evidence>
<sequence>MSAQACPSSPVSFAPPSAERKQAALPANSVFSPAQAVRQDRAAPLGSSFFGWLWSSYRKHRNVARLRNLAVEMDEHMLQDVGAPNWLINEAAVNRDLTRRRDVNYLRW</sequence>